<evidence type="ECO:0000313" key="2">
    <source>
        <dbReference type="Proteomes" id="UP000230842"/>
    </source>
</evidence>
<dbReference type="RefSeq" id="WP_039363205.1">
    <property type="nucleotide sequence ID" value="NZ_PGEZ01000001.1"/>
</dbReference>
<gene>
    <name evidence="1" type="ORF">CLV56_1861</name>
</gene>
<proteinExistence type="predicted"/>
<organism evidence="1 2">
    <name type="scientific">Mumia flava</name>
    <dbReference type="NCBI Taxonomy" id="1348852"/>
    <lineage>
        <taxon>Bacteria</taxon>
        <taxon>Bacillati</taxon>
        <taxon>Actinomycetota</taxon>
        <taxon>Actinomycetes</taxon>
        <taxon>Propionibacteriales</taxon>
        <taxon>Nocardioidaceae</taxon>
        <taxon>Mumia</taxon>
    </lineage>
</organism>
<dbReference type="Proteomes" id="UP000230842">
    <property type="component" value="Unassembled WGS sequence"/>
</dbReference>
<dbReference type="EMBL" id="PGEZ01000001">
    <property type="protein sequence ID" value="PJJ57625.1"/>
    <property type="molecule type" value="Genomic_DNA"/>
</dbReference>
<comment type="caution">
    <text evidence="1">The sequence shown here is derived from an EMBL/GenBank/DDBJ whole genome shotgun (WGS) entry which is preliminary data.</text>
</comment>
<accession>A0A0B2B6F0</accession>
<keyword evidence="2" id="KW-1185">Reference proteome</keyword>
<dbReference type="OrthoDB" id="4196369at2"/>
<reference evidence="1 2" key="1">
    <citation type="submission" date="2017-11" db="EMBL/GenBank/DDBJ databases">
        <title>Genomic Encyclopedia of Archaeal and Bacterial Type Strains, Phase II (KMG-II): From Individual Species to Whole Genera.</title>
        <authorList>
            <person name="Goeker M."/>
        </authorList>
    </citation>
    <scope>NUCLEOTIDE SEQUENCE [LARGE SCALE GENOMIC DNA]</scope>
    <source>
        <strain evidence="1 2">DSM 27763</strain>
    </source>
</reference>
<dbReference type="AlphaFoldDB" id="A0A0B2B6F0"/>
<name>A0A0B2B6F0_9ACTN</name>
<evidence type="ECO:0000313" key="1">
    <source>
        <dbReference type="EMBL" id="PJJ57625.1"/>
    </source>
</evidence>
<protein>
    <submittedName>
        <fullName evidence="1">Uncharacterized protein</fullName>
    </submittedName>
</protein>
<sequence length="209" mass="22733">MSARPVSGYRVALPPPWTRIPLRRGTEDAVRAIVDDVAEHHTPKEIPPDQVGPKKRELVAAMMTQARESADKGGVDLYIPLDAIHGYAVEASFVVSEVTPSALMEADEVPQVMASLLRDPGTEPVTVADTVWVRRLVEVPPPDADSAPSKRVEYVTALPGAPRYWILSSFATVGDPITGADGEGDLRIELFDAIMSTWRWEYDEEGSGG</sequence>